<organism evidence="1 2">
    <name type="scientific">Adhaeribacter pallidiroseus</name>
    <dbReference type="NCBI Taxonomy" id="2072847"/>
    <lineage>
        <taxon>Bacteria</taxon>
        <taxon>Pseudomonadati</taxon>
        <taxon>Bacteroidota</taxon>
        <taxon>Cytophagia</taxon>
        <taxon>Cytophagales</taxon>
        <taxon>Hymenobacteraceae</taxon>
        <taxon>Adhaeribacter</taxon>
    </lineage>
</organism>
<evidence type="ECO:0000313" key="1">
    <source>
        <dbReference type="EMBL" id="RDC65066.1"/>
    </source>
</evidence>
<evidence type="ECO:0000313" key="2">
    <source>
        <dbReference type="Proteomes" id="UP000253919"/>
    </source>
</evidence>
<dbReference type="AlphaFoldDB" id="A0A369QP60"/>
<dbReference type="EMBL" id="QASA01000001">
    <property type="protein sequence ID" value="RDC65066.1"/>
    <property type="molecule type" value="Genomic_DNA"/>
</dbReference>
<sequence length="103" mass="11930">MEAVIHYHSSNFRLTGANNATEVETVFLQGLPLITKEYREAANQIVRMDYFLDEALTELAVREERILCLEEGRVCCRKTKFSYFDTAGALAWEKSTTKHFEYV</sequence>
<comment type="caution">
    <text evidence="1">The sequence shown here is derived from an EMBL/GenBank/DDBJ whole genome shotgun (WGS) entry which is preliminary data.</text>
</comment>
<dbReference type="Proteomes" id="UP000253919">
    <property type="component" value="Unassembled WGS sequence"/>
</dbReference>
<dbReference type="RefSeq" id="WP_115374135.1">
    <property type="nucleotide sequence ID" value="NZ_QASA01000001.1"/>
</dbReference>
<gene>
    <name evidence="1" type="ORF">AHMF7616_03689</name>
</gene>
<name>A0A369QP60_9BACT</name>
<accession>A0A369QP60</accession>
<reference evidence="1 2" key="1">
    <citation type="submission" date="2018-04" db="EMBL/GenBank/DDBJ databases">
        <title>Adhaeribacter sp. HMF7616 genome sequencing and assembly.</title>
        <authorList>
            <person name="Kang H."/>
            <person name="Kang J."/>
            <person name="Cha I."/>
            <person name="Kim H."/>
            <person name="Joh K."/>
        </authorList>
    </citation>
    <scope>NUCLEOTIDE SEQUENCE [LARGE SCALE GENOMIC DNA]</scope>
    <source>
        <strain evidence="1 2">HMF7616</strain>
    </source>
</reference>
<protein>
    <submittedName>
        <fullName evidence="1">Uncharacterized protein</fullName>
    </submittedName>
</protein>
<keyword evidence="2" id="KW-1185">Reference proteome</keyword>
<proteinExistence type="predicted"/>